<reference evidence="1 2" key="1">
    <citation type="submission" date="2007-03" db="EMBL/GenBank/DDBJ databases">
        <authorList>
            <person name="Stal L."/>
            <person name="Ferriera S."/>
            <person name="Johnson J."/>
            <person name="Kravitz S."/>
            <person name="Beeson K."/>
            <person name="Sutton G."/>
            <person name="Rogers Y.-H."/>
            <person name="Friedman R."/>
            <person name="Frazier M."/>
            <person name="Venter J.C."/>
        </authorList>
    </citation>
    <scope>NUCLEOTIDE SEQUENCE [LARGE SCALE GENOMIC DNA]</scope>
    <source>
        <strain evidence="1 2">CCY0110</strain>
    </source>
</reference>
<gene>
    <name evidence="1" type="ORF">CY0110_20480</name>
</gene>
<dbReference type="OrthoDB" id="583508at2"/>
<dbReference type="Proteomes" id="UP000003781">
    <property type="component" value="Unassembled WGS sequence"/>
</dbReference>
<dbReference type="EMBL" id="AAXW01000047">
    <property type="protein sequence ID" value="EAZ89324.1"/>
    <property type="molecule type" value="Genomic_DNA"/>
</dbReference>
<dbReference type="AlphaFoldDB" id="A3IW13"/>
<dbReference type="eggNOG" id="ENOG5032UIX">
    <property type="taxonomic scope" value="Bacteria"/>
</dbReference>
<evidence type="ECO:0000313" key="1">
    <source>
        <dbReference type="EMBL" id="EAZ89324.1"/>
    </source>
</evidence>
<accession>A3IW13</accession>
<sequence length="130" mass="15780">MQQEQWIKWKPIERIPDTLYLEELKDARDGLTIVMTREDNILPSLIINFDTIISYRNTDESYLLKTLNERENFSKWPLFKIKNSQYLVWFHEQTYDIYKNQLPEIIHYAFITPNDVIDVLGDQTPILRWE</sequence>
<dbReference type="RefSeq" id="WP_008277569.1">
    <property type="nucleotide sequence ID" value="NZ_AAXW01000047.1"/>
</dbReference>
<name>A3IW13_9CHRO</name>
<comment type="caution">
    <text evidence="1">The sequence shown here is derived from an EMBL/GenBank/DDBJ whole genome shotgun (WGS) entry which is preliminary data.</text>
</comment>
<organism evidence="1 2">
    <name type="scientific">Crocosphaera chwakensis CCY0110</name>
    <dbReference type="NCBI Taxonomy" id="391612"/>
    <lineage>
        <taxon>Bacteria</taxon>
        <taxon>Bacillati</taxon>
        <taxon>Cyanobacteriota</taxon>
        <taxon>Cyanophyceae</taxon>
        <taxon>Oscillatoriophycideae</taxon>
        <taxon>Chroococcales</taxon>
        <taxon>Aphanothecaceae</taxon>
        <taxon>Crocosphaera</taxon>
        <taxon>Crocosphaera chwakensis</taxon>
    </lineage>
</organism>
<keyword evidence="2" id="KW-1185">Reference proteome</keyword>
<proteinExistence type="predicted"/>
<evidence type="ECO:0000313" key="2">
    <source>
        <dbReference type="Proteomes" id="UP000003781"/>
    </source>
</evidence>
<protein>
    <submittedName>
        <fullName evidence="1">Uncharacterized protein</fullName>
    </submittedName>
</protein>